<dbReference type="Gene3D" id="6.20.210.20">
    <property type="entry name" value="THAP domain"/>
    <property type="match status" value="1"/>
</dbReference>
<dbReference type="SMART" id="SM00980">
    <property type="entry name" value="THAP"/>
    <property type="match status" value="1"/>
</dbReference>
<dbReference type="PANTHER" id="PTHR47577">
    <property type="entry name" value="THAP DOMAIN-CONTAINING PROTEIN 6"/>
    <property type="match status" value="1"/>
</dbReference>
<evidence type="ECO:0000256" key="1">
    <source>
        <dbReference type="ARBA" id="ARBA00022723"/>
    </source>
</evidence>
<protein>
    <submittedName>
        <fullName evidence="7">Si:ch73-130a3.4</fullName>
    </submittedName>
</protein>
<dbReference type="GO" id="GO:0003677">
    <property type="term" value="F:DNA binding"/>
    <property type="evidence" value="ECO:0007669"/>
    <property type="project" value="UniProtKB-UniRule"/>
</dbReference>
<evidence type="ECO:0000313" key="7">
    <source>
        <dbReference type="Ensembl" id="ENSECRP00000001370.1"/>
    </source>
</evidence>
<reference evidence="7" key="2">
    <citation type="submission" date="2025-08" db="UniProtKB">
        <authorList>
            <consortium name="Ensembl"/>
        </authorList>
    </citation>
    <scope>IDENTIFICATION</scope>
</reference>
<accession>A0A8C4REA8</accession>
<evidence type="ECO:0000256" key="2">
    <source>
        <dbReference type="ARBA" id="ARBA00022771"/>
    </source>
</evidence>
<keyword evidence="3" id="KW-0862">Zinc</keyword>
<dbReference type="Ensembl" id="ENSECRT00000001393.1">
    <property type="protein sequence ID" value="ENSECRP00000001370.1"/>
    <property type="gene ID" value="ENSECRG00000000959.1"/>
</dbReference>
<evidence type="ECO:0000256" key="4">
    <source>
        <dbReference type="ARBA" id="ARBA00023125"/>
    </source>
</evidence>
<dbReference type="GeneTree" id="ENSGT00940000165627"/>
<feature type="domain" description="THAP-type" evidence="6">
    <location>
        <begin position="1"/>
        <end position="81"/>
    </location>
</feature>
<reference evidence="7" key="3">
    <citation type="submission" date="2025-09" db="UniProtKB">
        <authorList>
            <consortium name="Ensembl"/>
        </authorList>
    </citation>
    <scope>IDENTIFICATION</scope>
</reference>
<evidence type="ECO:0000313" key="8">
    <source>
        <dbReference type="Proteomes" id="UP000694620"/>
    </source>
</evidence>
<dbReference type="Pfam" id="PF05485">
    <property type="entry name" value="THAP"/>
    <property type="match status" value="1"/>
</dbReference>
<evidence type="ECO:0000256" key="5">
    <source>
        <dbReference type="PROSITE-ProRule" id="PRU00309"/>
    </source>
</evidence>
<dbReference type="SUPFAM" id="SSF57716">
    <property type="entry name" value="Glucocorticoid receptor-like (DNA-binding domain)"/>
    <property type="match status" value="1"/>
</dbReference>
<organism evidence="7 8">
    <name type="scientific">Erpetoichthys calabaricus</name>
    <name type="common">Rope fish</name>
    <name type="synonym">Calamoichthys calabaricus</name>
    <dbReference type="NCBI Taxonomy" id="27687"/>
    <lineage>
        <taxon>Eukaryota</taxon>
        <taxon>Metazoa</taxon>
        <taxon>Chordata</taxon>
        <taxon>Craniata</taxon>
        <taxon>Vertebrata</taxon>
        <taxon>Euteleostomi</taxon>
        <taxon>Actinopterygii</taxon>
        <taxon>Polypteriformes</taxon>
        <taxon>Polypteridae</taxon>
        <taxon>Erpetoichthys</taxon>
    </lineage>
</organism>
<dbReference type="Proteomes" id="UP000694620">
    <property type="component" value="Chromosome 1"/>
</dbReference>
<dbReference type="PANTHER" id="PTHR47577:SF1">
    <property type="entry name" value="THAP DOMAIN-CONTAINING PROTEIN 6"/>
    <property type="match status" value="1"/>
</dbReference>
<dbReference type="GO" id="GO:0008270">
    <property type="term" value="F:zinc ion binding"/>
    <property type="evidence" value="ECO:0007669"/>
    <property type="project" value="UniProtKB-KW"/>
</dbReference>
<evidence type="ECO:0000256" key="3">
    <source>
        <dbReference type="ARBA" id="ARBA00022833"/>
    </source>
</evidence>
<keyword evidence="4 5" id="KW-0238">DNA-binding</keyword>
<keyword evidence="8" id="KW-1185">Reference proteome</keyword>
<keyword evidence="1" id="KW-0479">Metal-binding</keyword>
<sequence length="160" mass="18533">VVDKGAAWDCTNRCTLQTRFRLHFISKAEQLFWKQWEVALRREGFSANDASRLCSEHFRQEDFDWTGQIVKIKDGALPSVFRFPTHLQREIILRKLSCDVCHASLVTDAVPASYDQSYHSLTLKNKGGLMIPSEVSREREREIERGISEMFSEIKPICIQ</sequence>
<reference evidence="7" key="1">
    <citation type="submission" date="2021-06" db="EMBL/GenBank/DDBJ databases">
        <authorList>
            <consortium name="Wellcome Sanger Institute Data Sharing"/>
        </authorList>
    </citation>
    <scope>NUCLEOTIDE SEQUENCE [LARGE SCALE GENOMIC DNA]</scope>
</reference>
<proteinExistence type="predicted"/>
<evidence type="ECO:0000259" key="6">
    <source>
        <dbReference type="PROSITE" id="PS50950"/>
    </source>
</evidence>
<dbReference type="InterPro" id="IPR038441">
    <property type="entry name" value="THAP_Znf_sf"/>
</dbReference>
<dbReference type="AlphaFoldDB" id="A0A8C4REA8"/>
<dbReference type="InterPro" id="IPR006612">
    <property type="entry name" value="THAP_Znf"/>
</dbReference>
<name>A0A8C4REA8_ERPCA</name>
<keyword evidence="2 5" id="KW-0863">Zinc-finger</keyword>
<dbReference type="PROSITE" id="PS50950">
    <property type="entry name" value="ZF_THAP"/>
    <property type="match status" value="1"/>
</dbReference>